<keyword evidence="1" id="KW-0812">Transmembrane</keyword>
<accession>A0A7H0GGK4</accession>
<keyword evidence="3" id="KW-1185">Reference proteome</keyword>
<name>A0A7H0GGK4_9BURK</name>
<evidence type="ECO:0000313" key="3">
    <source>
        <dbReference type="Proteomes" id="UP000516028"/>
    </source>
</evidence>
<feature type="transmembrane region" description="Helical" evidence="1">
    <location>
        <begin position="74"/>
        <end position="96"/>
    </location>
</feature>
<dbReference type="KEGG" id="daer:H9K75_14030"/>
<evidence type="ECO:0000313" key="2">
    <source>
        <dbReference type="EMBL" id="QNP47420.1"/>
    </source>
</evidence>
<feature type="transmembrane region" description="Helical" evidence="1">
    <location>
        <begin position="40"/>
        <end position="62"/>
    </location>
</feature>
<feature type="transmembrane region" description="Helical" evidence="1">
    <location>
        <begin position="7"/>
        <end position="28"/>
    </location>
</feature>
<reference evidence="2 3" key="1">
    <citation type="submission" date="2020-08" db="EMBL/GenBank/DDBJ databases">
        <title>Genome sequence of Diaphorobacter aerolatus KACC 16536T.</title>
        <authorList>
            <person name="Hyun D.-W."/>
            <person name="Bae J.-W."/>
        </authorList>
    </citation>
    <scope>NUCLEOTIDE SEQUENCE [LARGE SCALE GENOMIC DNA]</scope>
    <source>
        <strain evidence="2 3">KACC 16536</strain>
    </source>
</reference>
<proteinExistence type="predicted"/>
<keyword evidence="1" id="KW-0472">Membrane</keyword>
<dbReference type="AlphaFoldDB" id="A0A7H0GGK4"/>
<protein>
    <submittedName>
        <fullName evidence="2">Uncharacterized protein</fullName>
    </submittedName>
</protein>
<dbReference type="RefSeq" id="WP_187723132.1">
    <property type="nucleotide sequence ID" value="NZ_CP060783.1"/>
</dbReference>
<keyword evidence="1" id="KW-1133">Transmembrane helix</keyword>
<feature type="transmembrane region" description="Helical" evidence="1">
    <location>
        <begin position="108"/>
        <end position="128"/>
    </location>
</feature>
<gene>
    <name evidence="2" type="ORF">H9K75_14030</name>
</gene>
<organism evidence="2 3">
    <name type="scientific">Diaphorobacter aerolatus</name>
    <dbReference type="NCBI Taxonomy" id="1288495"/>
    <lineage>
        <taxon>Bacteria</taxon>
        <taxon>Pseudomonadati</taxon>
        <taxon>Pseudomonadota</taxon>
        <taxon>Betaproteobacteria</taxon>
        <taxon>Burkholderiales</taxon>
        <taxon>Comamonadaceae</taxon>
        <taxon>Diaphorobacter</taxon>
    </lineage>
</organism>
<dbReference type="EMBL" id="CP060783">
    <property type="protein sequence ID" value="QNP47420.1"/>
    <property type="molecule type" value="Genomic_DNA"/>
</dbReference>
<evidence type="ECO:0000256" key="1">
    <source>
        <dbReference type="SAM" id="Phobius"/>
    </source>
</evidence>
<sequence length="131" mass="14028">MQMNLRTLIAILIAPLFPAMLLISLSLITNASRSGLGVGVFASIFFGYIGFFLFGVPSIFILQKNNLLTVLNLALCASIFGVLVYGVFLFLFSLMMGVSVKMESLGKVFVGGVLGAGIAFFYGLIAGVRFK</sequence>
<dbReference type="Proteomes" id="UP000516028">
    <property type="component" value="Chromosome"/>
</dbReference>